<organism evidence="8 9">
    <name type="scientific">Sphingomonas gellani</name>
    <dbReference type="NCBI Taxonomy" id="1166340"/>
    <lineage>
        <taxon>Bacteria</taxon>
        <taxon>Pseudomonadati</taxon>
        <taxon>Pseudomonadota</taxon>
        <taxon>Alphaproteobacteria</taxon>
        <taxon>Sphingomonadales</taxon>
        <taxon>Sphingomonadaceae</taxon>
        <taxon>Sphingomonas</taxon>
    </lineage>
</organism>
<dbReference type="EMBL" id="FOCF01000007">
    <property type="protein sequence ID" value="SEN43934.1"/>
    <property type="molecule type" value="Genomic_DNA"/>
</dbReference>
<dbReference type="STRING" id="1166340.SAMN05192583_2782"/>
<keyword evidence="9" id="KW-1185">Reference proteome</keyword>
<feature type="binding site" evidence="6">
    <location>
        <position position="128"/>
    </location>
    <ligand>
        <name>Mg(2+)</name>
        <dbReference type="ChEBI" id="CHEBI:18420"/>
    </ligand>
</feature>
<dbReference type="RefSeq" id="WP_093666315.1">
    <property type="nucleotide sequence ID" value="NZ_FOCF01000007.1"/>
</dbReference>
<dbReference type="Pfam" id="PF03328">
    <property type="entry name" value="HpcH_HpaI"/>
    <property type="match status" value="1"/>
</dbReference>
<evidence type="ECO:0000256" key="6">
    <source>
        <dbReference type="PIRSR" id="PIRSR015582-2"/>
    </source>
</evidence>
<comment type="similarity">
    <text evidence="2">Belongs to the HpcH/HpaI aldolase family.</text>
</comment>
<protein>
    <submittedName>
        <fullName evidence="8">Citrate lyase subunit beta / citryl-CoA lyase</fullName>
    </submittedName>
</protein>
<name>A0A1H8GJK8_9SPHN</name>
<feature type="binding site" evidence="5">
    <location>
        <position position="128"/>
    </location>
    <ligand>
        <name>substrate</name>
    </ligand>
</feature>
<evidence type="ECO:0000259" key="7">
    <source>
        <dbReference type="Pfam" id="PF03328"/>
    </source>
</evidence>
<sequence length="285" mass="29578">MTPDYTTPAIRPRRSALFLPASNARAVAKARGLDADVVILDLEDAVVPEAKAAAREAAVAAVRGGGWGNRELVVRVNGLDTEWAADDLSALSGIDADAVLLPKVSSPDTLAQARALLGEGPALWAMVETARGVLTLPAIADAGYGLAVLVAGTNDLAREMRCRPGSSRAPLVSALTGIVLAARAAGLGVLDGVCNAIGDGDLLDAECRQGRDLGFDGKTLIHPSQIAAANTAFAPDPEEVAWAQRVVDAFAQDDRGAIRLDGRMVERLHLEEARRTLALAGAVAR</sequence>
<dbReference type="SUPFAM" id="SSF51621">
    <property type="entry name" value="Phosphoenolpyruvate/pyruvate domain"/>
    <property type="match status" value="1"/>
</dbReference>
<dbReference type="InterPro" id="IPR040442">
    <property type="entry name" value="Pyrv_kinase-like_dom_sf"/>
</dbReference>
<dbReference type="OrthoDB" id="9800547at2"/>
<dbReference type="PIRSF" id="PIRSF015582">
    <property type="entry name" value="Cit_lyase_B"/>
    <property type="match status" value="1"/>
</dbReference>
<dbReference type="PANTHER" id="PTHR32308">
    <property type="entry name" value="LYASE BETA SUBUNIT, PUTATIVE (AFU_ORTHOLOGUE AFUA_4G13030)-RELATED"/>
    <property type="match status" value="1"/>
</dbReference>
<dbReference type="GO" id="GO:0000287">
    <property type="term" value="F:magnesium ion binding"/>
    <property type="evidence" value="ECO:0007669"/>
    <property type="project" value="TreeGrafter"/>
</dbReference>
<dbReference type="Proteomes" id="UP000199206">
    <property type="component" value="Unassembled WGS sequence"/>
</dbReference>
<dbReference type="Gene3D" id="3.20.20.60">
    <property type="entry name" value="Phosphoenolpyruvate-binding domains"/>
    <property type="match status" value="1"/>
</dbReference>
<keyword evidence="4 6" id="KW-0460">Magnesium</keyword>
<dbReference type="InterPro" id="IPR005000">
    <property type="entry name" value="Aldolase/citrate-lyase_domain"/>
</dbReference>
<evidence type="ECO:0000313" key="8">
    <source>
        <dbReference type="EMBL" id="SEN43934.1"/>
    </source>
</evidence>
<dbReference type="PANTHER" id="PTHR32308:SF10">
    <property type="entry name" value="CITRATE LYASE SUBUNIT BETA"/>
    <property type="match status" value="1"/>
</dbReference>
<dbReference type="AlphaFoldDB" id="A0A1H8GJK8"/>
<evidence type="ECO:0000256" key="5">
    <source>
        <dbReference type="PIRSR" id="PIRSR015582-1"/>
    </source>
</evidence>
<comment type="cofactor">
    <cofactor evidence="1">
        <name>Mg(2+)</name>
        <dbReference type="ChEBI" id="CHEBI:18420"/>
    </cofactor>
</comment>
<evidence type="ECO:0000256" key="3">
    <source>
        <dbReference type="ARBA" id="ARBA00022723"/>
    </source>
</evidence>
<evidence type="ECO:0000313" key="9">
    <source>
        <dbReference type="Proteomes" id="UP000199206"/>
    </source>
</evidence>
<dbReference type="InterPro" id="IPR015813">
    <property type="entry name" value="Pyrv/PenolPyrv_kinase-like_dom"/>
</dbReference>
<keyword evidence="3 6" id="KW-0479">Metal-binding</keyword>
<keyword evidence="8" id="KW-0456">Lyase</keyword>
<accession>A0A1H8GJK8</accession>
<feature type="domain" description="HpcH/HpaI aldolase/citrate lyase" evidence="7">
    <location>
        <begin position="14"/>
        <end position="223"/>
    </location>
</feature>
<proteinExistence type="inferred from homology"/>
<feature type="binding site" evidence="6">
    <location>
        <position position="155"/>
    </location>
    <ligand>
        <name>Mg(2+)</name>
        <dbReference type="ChEBI" id="CHEBI:18420"/>
    </ligand>
</feature>
<feature type="binding site" evidence="5">
    <location>
        <position position="75"/>
    </location>
    <ligand>
        <name>substrate</name>
    </ligand>
</feature>
<gene>
    <name evidence="8" type="ORF">SAMN05192583_2782</name>
</gene>
<dbReference type="GO" id="GO:0006107">
    <property type="term" value="P:oxaloacetate metabolic process"/>
    <property type="evidence" value="ECO:0007669"/>
    <property type="project" value="TreeGrafter"/>
</dbReference>
<evidence type="ECO:0000256" key="1">
    <source>
        <dbReference type="ARBA" id="ARBA00001946"/>
    </source>
</evidence>
<evidence type="ECO:0000256" key="4">
    <source>
        <dbReference type="ARBA" id="ARBA00022842"/>
    </source>
</evidence>
<dbReference type="InterPro" id="IPR011206">
    <property type="entry name" value="Citrate_lyase_beta/mcl1/mcl2"/>
</dbReference>
<dbReference type="GO" id="GO:0016829">
    <property type="term" value="F:lyase activity"/>
    <property type="evidence" value="ECO:0007669"/>
    <property type="project" value="UniProtKB-KW"/>
</dbReference>
<reference evidence="9" key="1">
    <citation type="submission" date="2016-10" db="EMBL/GenBank/DDBJ databases">
        <authorList>
            <person name="Varghese N."/>
            <person name="Submissions S."/>
        </authorList>
    </citation>
    <scope>NUCLEOTIDE SEQUENCE [LARGE SCALE GENOMIC DNA]</scope>
    <source>
        <strain evidence="9">S6-262</strain>
    </source>
</reference>
<evidence type="ECO:0000256" key="2">
    <source>
        <dbReference type="ARBA" id="ARBA00005568"/>
    </source>
</evidence>